<keyword evidence="2" id="KW-0808">Transferase</keyword>
<accession>A0ABD1DXX3</accession>
<dbReference type="Pfam" id="PF00685">
    <property type="entry name" value="Sulfotransfer_1"/>
    <property type="match status" value="1"/>
</dbReference>
<evidence type="ECO:0000259" key="3">
    <source>
        <dbReference type="Pfam" id="PF00685"/>
    </source>
</evidence>
<name>A0ABD1DXX3_CULPP</name>
<gene>
    <name evidence="4" type="ORF">pipiens_001710</name>
</gene>
<dbReference type="InterPro" id="IPR000863">
    <property type="entry name" value="Sulfotransferase_dom"/>
</dbReference>
<evidence type="ECO:0000313" key="4">
    <source>
        <dbReference type="EMBL" id="KAL1404595.1"/>
    </source>
</evidence>
<protein>
    <recommendedName>
        <fullName evidence="3">Sulfotransferase domain-containing protein</fullName>
    </recommendedName>
</protein>
<organism evidence="4 5">
    <name type="scientific">Culex pipiens pipiens</name>
    <name type="common">Northern house mosquito</name>
    <dbReference type="NCBI Taxonomy" id="38569"/>
    <lineage>
        <taxon>Eukaryota</taxon>
        <taxon>Metazoa</taxon>
        <taxon>Ecdysozoa</taxon>
        <taxon>Arthropoda</taxon>
        <taxon>Hexapoda</taxon>
        <taxon>Insecta</taxon>
        <taxon>Pterygota</taxon>
        <taxon>Neoptera</taxon>
        <taxon>Endopterygota</taxon>
        <taxon>Diptera</taxon>
        <taxon>Nematocera</taxon>
        <taxon>Culicoidea</taxon>
        <taxon>Culicidae</taxon>
        <taxon>Culicinae</taxon>
        <taxon>Culicini</taxon>
        <taxon>Culex</taxon>
        <taxon>Culex</taxon>
    </lineage>
</organism>
<sequence length="319" mass="37402">MAFEYTSITDPEWLATNRQTGQDDYILVKPTDYSKVPIAIPNWEPLPCCTSTMFRRYESELLNFQVKSDDVWIASYPKSGTTWVQEMVWLICNDLDFEKARTTVIRDRSPFLEVSTIFDIGEEESSFAFTSDAPSPRFIKTHLPVALLPPNIWTVKPKIVYIRRNPKSVAVSYFHHSVRANFNGTKEAFIRMFMKDLQFYSPFHQHVIEYNELASYDNLLNLCYEDMKRDLKSSVIRTCEFFGKNYSDVAINELCRHLSFESMTNNLAVNYEDVFPDEKFIREGMIDGWKKELSPELIAEMDLWTENTVAEKYRHLFKV</sequence>
<comment type="similarity">
    <text evidence="1">Belongs to the sulfotransferase 1 family.</text>
</comment>
<keyword evidence="5" id="KW-1185">Reference proteome</keyword>
<dbReference type="InterPro" id="IPR027417">
    <property type="entry name" value="P-loop_NTPase"/>
</dbReference>
<evidence type="ECO:0000256" key="1">
    <source>
        <dbReference type="ARBA" id="ARBA00005771"/>
    </source>
</evidence>
<dbReference type="Gene3D" id="3.40.50.300">
    <property type="entry name" value="P-loop containing nucleotide triphosphate hydrolases"/>
    <property type="match status" value="1"/>
</dbReference>
<dbReference type="EMBL" id="JBEHCU010000226">
    <property type="protein sequence ID" value="KAL1404595.1"/>
    <property type="molecule type" value="Genomic_DNA"/>
</dbReference>
<proteinExistence type="inferred from homology"/>
<evidence type="ECO:0000313" key="5">
    <source>
        <dbReference type="Proteomes" id="UP001562425"/>
    </source>
</evidence>
<evidence type="ECO:0000256" key="2">
    <source>
        <dbReference type="ARBA" id="ARBA00022679"/>
    </source>
</evidence>
<comment type="caution">
    <text evidence="4">The sequence shown here is derived from an EMBL/GenBank/DDBJ whole genome shotgun (WGS) entry which is preliminary data.</text>
</comment>
<dbReference type="AlphaFoldDB" id="A0ABD1DXX3"/>
<dbReference type="Proteomes" id="UP001562425">
    <property type="component" value="Unassembled WGS sequence"/>
</dbReference>
<dbReference type="SUPFAM" id="SSF52540">
    <property type="entry name" value="P-loop containing nucleoside triphosphate hydrolases"/>
    <property type="match status" value="1"/>
</dbReference>
<feature type="domain" description="Sulfotransferase" evidence="3">
    <location>
        <begin position="69"/>
        <end position="310"/>
    </location>
</feature>
<reference evidence="4 5" key="1">
    <citation type="submission" date="2024-05" db="EMBL/GenBank/DDBJ databases">
        <title>Culex pipiens pipiens assembly and annotation.</title>
        <authorList>
            <person name="Alout H."/>
            <person name="Durand T."/>
        </authorList>
    </citation>
    <scope>NUCLEOTIDE SEQUENCE [LARGE SCALE GENOMIC DNA]</scope>
    <source>
        <strain evidence="4">HA-2024</strain>
        <tissue evidence="4">Whole body</tissue>
    </source>
</reference>
<dbReference type="GO" id="GO:0016740">
    <property type="term" value="F:transferase activity"/>
    <property type="evidence" value="ECO:0007669"/>
    <property type="project" value="UniProtKB-KW"/>
</dbReference>
<dbReference type="PANTHER" id="PTHR11783">
    <property type="entry name" value="SULFOTRANSFERASE SULT"/>
    <property type="match status" value="1"/>
</dbReference>